<evidence type="ECO:0000259" key="8">
    <source>
        <dbReference type="PROSITE" id="PS50249"/>
    </source>
</evidence>
<keyword evidence="6" id="KW-0482">Metalloprotease</keyword>
<comment type="similarity">
    <text evidence="1 7">Belongs to the UPF0758 family.</text>
</comment>
<dbReference type="InterPro" id="IPR046778">
    <property type="entry name" value="UPF0758_N"/>
</dbReference>
<dbReference type="AlphaFoldDB" id="A0A0P6Y6N5"/>
<dbReference type="InterPro" id="IPR037518">
    <property type="entry name" value="MPN"/>
</dbReference>
<proteinExistence type="inferred from homology"/>
<dbReference type="STRING" id="360411.AC812_04285"/>
<sequence>MVYYRITDWEASERPRERLAEIGAQALSTAELLAILLRTGLPGENAVQLGQRLLNTFGGLRGLHRASFSEVCAQHGVGEAKAAQIKAAIELGKRLRDDDGEDDRRAIHSPADAADLVMYEMAGLVQENLWVILTDTRNRVMSIEKLYQGSLNASTVRVAELFRAAIIRTAASILVVHNHPSGDPTPSPEDIALTRAVVQAGRLLDIQVLDHLVIGRGRFVSLKERGLGFDGL</sequence>
<dbReference type="InterPro" id="IPR001405">
    <property type="entry name" value="UPF0758"/>
</dbReference>
<dbReference type="GO" id="GO:0046872">
    <property type="term" value="F:metal ion binding"/>
    <property type="evidence" value="ECO:0007669"/>
    <property type="project" value="UniProtKB-KW"/>
</dbReference>
<dbReference type="CDD" id="cd08071">
    <property type="entry name" value="MPN_DUF2466"/>
    <property type="match status" value="1"/>
</dbReference>
<dbReference type="NCBIfam" id="NF000642">
    <property type="entry name" value="PRK00024.1"/>
    <property type="match status" value="1"/>
</dbReference>
<dbReference type="PROSITE" id="PS50249">
    <property type="entry name" value="MPN"/>
    <property type="match status" value="1"/>
</dbReference>
<keyword evidence="10" id="KW-1185">Reference proteome</keyword>
<keyword evidence="5" id="KW-0862">Zinc</keyword>
<evidence type="ECO:0000256" key="2">
    <source>
        <dbReference type="ARBA" id="ARBA00022670"/>
    </source>
</evidence>
<organism evidence="9 10">
    <name type="scientific">Bellilinea caldifistulae</name>
    <dbReference type="NCBI Taxonomy" id="360411"/>
    <lineage>
        <taxon>Bacteria</taxon>
        <taxon>Bacillati</taxon>
        <taxon>Chloroflexota</taxon>
        <taxon>Anaerolineae</taxon>
        <taxon>Anaerolineales</taxon>
        <taxon>Anaerolineaceae</taxon>
        <taxon>Bellilinea</taxon>
    </lineage>
</organism>
<dbReference type="PANTHER" id="PTHR30471:SF3">
    <property type="entry name" value="UPF0758 PROTEIN YEES-RELATED"/>
    <property type="match status" value="1"/>
</dbReference>
<keyword evidence="2" id="KW-0645">Protease</keyword>
<dbReference type="InterPro" id="IPR020891">
    <property type="entry name" value="UPF0758_CS"/>
</dbReference>
<dbReference type="InterPro" id="IPR010994">
    <property type="entry name" value="RuvA_2-like"/>
</dbReference>
<dbReference type="GO" id="GO:0006508">
    <property type="term" value="P:proteolysis"/>
    <property type="evidence" value="ECO:0007669"/>
    <property type="project" value="UniProtKB-KW"/>
</dbReference>
<dbReference type="PATRIC" id="fig|360411.5.peg.3386"/>
<dbReference type="Pfam" id="PF04002">
    <property type="entry name" value="RadC"/>
    <property type="match status" value="1"/>
</dbReference>
<gene>
    <name evidence="9" type="ORF">AC812_04285</name>
</gene>
<dbReference type="Gene3D" id="3.40.140.10">
    <property type="entry name" value="Cytidine Deaminase, domain 2"/>
    <property type="match status" value="1"/>
</dbReference>
<evidence type="ECO:0000256" key="1">
    <source>
        <dbReference type="ARBA" id="ARBA00010243"/>
    </source>
</evidence>
<comment type="caution">
    <text evidence="9">The sequence shown here is derived from an EMBL/GenBank/DDBJ whole genome shotgun (WGS) entry which is preliminary data.</text>
</comment>
<keyword evidence="4" id="KW-0378">Hydrolase</keyword>
<evidence type="ECO:0000256" key="7">
    <source>
        <dbReference type="RuleBase" id="RU003797"/>
    </source>
</evidence>
<dbReference type="Proteomes" id="UP000050514">
    <property type="component" value="Unassembled WGS sequence"/>
</dbReference>
<dbReference type="GO" id="GO:0008237">
    <property type="term" value="F:metallopeptidase activity"/>
    <property type="evidence" value="ECO:0007669"/>
    <property type="project" value="UniProtKB-KW"/>
</dbReference>
<evidence type="ECO:0000313" key="10">
    <source>
        <dbReference type="Proteomes" id="UP000050514"/>
    </source>
</evidence>
<dbReference type="EMBL" id="LGHJ01000010">
    <property type="protein sequence ID" value="KPL77241.1"/>
    <property type="molecule type" value="Genomic_DNA"/>
</dbReference>
<evidence type="ECO:0000256" key="6">
    <source>
        <dbReference type="ARBA" id="ARBA00023049"/>
    </source>
</evidence>
<dbReference type="OrthoDB" id="9804482at2"/>
<feature type="domain" description="MPN" evidence="8">
    <location>
        <begin position="106"/>
        <end position="228"/>
    </location>
</feature>
<accession>A0A0P6Y6N5</accession>
<dbReference type="NCBIfam" id="TIGR00608">
    <property type="entry name" value="radc"/>
    <property type="match status" value="1"/>
</dbReference>
<evidence type="ECO:0000256" key="5">
    <source>
        <dbReference type="ARBA" id="ARBA00022833"/>
    </source>
</evidence>
<protein>
    <submittedName>
        <fullName evidence="9">DNA repair protein RadC</fullName>
    </submittedName>
</protein>
<keyword evidence="3" id="KW-0479">Metal-binding</keyword>
<dbReference type="SUPFAM" id="SSF47781">
    <property type="entry name" value="RuvA domain 2-like"/>
    <property type="match status" value="1"/>
</dbReference>
<evidence type="ECO:0000313" key="9">
    <source>
        <dbReference type="EMBL" id="KPL77241.1"/>
    </source>
</evidence>
<dbReference type="SUPFAM" id="SSF102712">
    <property type="entry name" value="JAB1/MPN domain"/>
    <property type="match status" value="1"/>
</dbReference>
<dbReference type="PANTHER" id="PTHR30471">
    <property type="entry name" value="DNA REPAIR PROTEIN RADC"/>
    <property type="match status" value="1"/>
</dbReference>
<dbReference type="Pfam" id="PF20582">
    <property type="entry name" value="UPF0758_N"/>
    <property type="match status" value="1"/>
</dbReference>
<dbReference type="InterPro" id="IPR025657">
    <property type="entry name" value="RadC_JAB"/>
</dbReference>
<dbReference type="PROSITE" id="PS01302">
    <property type="entry name" value="UPF0758"/>
    <property type="match status" value="1"/>
</dbReference>
<evidence type="ECO:0000256" key="3">
    <source>
        <dbReference type="ARBA" id="ARBA00022723"/>
    </source>
</evidence>
<dbReference type="RefSeq" id="WP_061914847.1">
    <property type="nucleotide sequence ID" value="NZ_DF967971.1"/>
</dbReference>
<name>A0A0P6Y6N5_9CHLR</name>
<evidence type="ECO:0000256" key="4">
    <source>
        <dbReference type="ARBA" id="ARBA00022801"/>
    </source>
</evidence>
<reference evidence="9 10" key="1">
    <citation type="submission" date="2015-07" db="EMBL/GenBank/DDBJ databases">
        <title>Draft genome of Bellilinea caldifistulae DSM 17877.</title>
        <authorList>
            <person name="Hemp J."/>
            <person name="Ward L.M."/>
            <person name="Pace L.A."/>
            <person name="Fischer W.W."/>
        </authorList>
    </citation>
    <scope>NUCLEOTIDE SEQUENCE [LARGE SCALE GENOMIC DNA]</scope>
    <source>
        <strain evidence="9 10">GOMI-1</strain>
    </source>
</reference>